<evidence type="ECO:0000313" key="2">
    <source>
        <dbReference type="Proteomes" id="UP000233551"/>
    </source>
</evidence>
<organism evidence="1 2">
    <name type="scientific">Punica granatum</name>
    <name type="common">Pomegranate</name>
    <dbReference type="NCBI Taxonomy" id="22663"/>
    <lineage>
        <taxon>Eukaryota</taxon>
        <taxon>Viridiplantae</taxon>
        <taxon>Streptophyta</taxon>
        <taxon>Embryophyta</taxon>
        <taxon>Tracheophyta</taxon>
        <taxon>Spermatophyta</taxon>
        <taxon>Magnoliopsida</taxon>
        <taxon>eudicotyledons</taxon>
        <taxon>Gunneridae</taxon>
        <taxon>Pentapetalae</taxon>
        <taxon>rosids</taxon>
        <taxon>malvids</taxon>
        <taxon>Myrtales</taxon>
        <taxon>Lythraceae</taxon>
        <taxon>Punica</taxon>
    </lineage>
</organism>
<accession>A0A2I0HRG4</accession>
<dbReference type="Proteomes" id="UP000233551">
    <property type="component" value="Unassembled WGS sequence"/>
</dbReference>
<name>A0A2I0HRG4_PUNGR</name>
<proteinExistence type="predicted"/>
<dbReference type="EMBL" id="PGOL01006138">
    <property type="protein sequence ID" value="PKI34050.1"/>
    <property type="molecule type" value="Genomic_DNA"/>
</dbReference>
<feature type="non-terminal residue" evidence="1">
    <location>
        <position position="1"/>
    </location>
</feature>
<sequence length="110" mass="12049">TCKAIRSEETWQARQGKGLQISSAATGTLPRRAEEEPPRHCYVSAIRGPFKSLCSHPQLQPRRPACSSSGQHVVLHAKQSASSLSPNRHFPLLLISVLTLGQPSFALFFT</sequence>
<comment type="caution">
    <text evidence="1">The sequence shown here is derived from an EMBL/GenBank/DDBJ whole genome shotgun (WGS) entry which is preliminary data.</text>
</comment>
<keyword evidence="2" id="KW-1185">Reference proteome</keyword>
<gene>
    <name evidence="1" type="ORF">CRG98_045507</name>
</gene>
<dbReference type="AlphaFoldDB" id="A0A2I0HRG4"/>
<protein>
    <submittedName>
        <fullName evidence="1">Uncharacterized protein</fullName>
    </submittedName>
</protein>
<evidence type="ECO:0000313" key="1">
    <source>
        <dbReference type="EMBL" id="PKI34050.1"/>
    </source>
</evidence>
<reference evidence="1 2" key="1">
    <citation type="submission" date="2017-11" db="EMBL/GenBank/DDBJ databases">
        <title>De-novo sequencing of pomegranate (Punica granatum L.) genome.</title>
        <authorList>
            <person name="Akparov Z."/>
            <person name="Amiraslanov A."/>
            <person name="Hajiyeva S."/>
            <person name="Abbasov M."/>
            <person name="Kaur K."/>
            <person name="Hamwieh A."/>
            <person name="Solovyev V."/>
            <person name="Salamov A."/>
            <person name="Braich B."/>
            <person name="Kosarev P."/>
            <person name="Mahmoud A."/>
            <person name="Hajiyev E."/>
            <person name="Babayeva S."/>
            <person name="Izzatullayeva V."/>
            <person name="Mammadov A."/>
            <person name="Mammadov A."/>
            <person name="Sharifova S."/>
            <person name="Ojaghi J."/>
            <person name="Eynullazada K."/>
            <person name="Bayramov B."/>
            <person name="Abdulazimova A."/>
            <person name="Shahmuradov I."/>
        </authorList>
    </citation>
    <scope>NUCLEOTIDE SEQUENCE [LARGE SCALE GENOMIC DNA]</scope>
    <source>
        <strain evidence="2">cv. AG2017</strain>
        <tissue evidence="1">Leaf</tissue>
    </source>
</reference>